<dbReference type="Pfam" id="PF07690">
    <property type="entry name" value="MFS_1"/>
    <property type="match status" value="1"/>
</dbReference>
<dbReference type="Gene3D" id="1.20.1250.20">
    <property type="entry name" value="MFS general substrate transporter like domains"/>
    <property type="match status" value="1"/>
</dbReference>
<dbReference type="PROSITE" id="PS00012">
    <property type="entry name" value="PHOSPHOPANTETHEINE"/>
    <property type="match status" value="1"/>
</dbReference>
<dbReference type="RefSeq" id="WP_246656462.1">
    <property type="nucleotide sequence ID" value="NZ_CP061913.1"/>
</dbReference>
<dbReference type="PANTHER" id="PTHR45527:SF1">
    <property type="entry name" value="FATTY ACID SYNTHASE"/>
    <property type="match status" value="1"/>
</dbReference>
<dbReference type="Proteomes" id="UP001589608">
    <property type="component" value="Unassembled WGS sequence"/>
</dbReference>
<dbReference type="Pfam" id="PF00975">
    <property type="entry name" value="Thioesterase"/>
    <property type="match status" value="1"/>
</dbReference>
<protein>
    <submittedName>
        <fullName evidence="6">Amino acid adenylation domain-containing protein</fullName>
    </submittedName>
</protein>
<feature type="transmembrane region" description="Helical" evidence="4">
    <location>
        <begin position="1460"/>
        <end position="1482"/>
    </location>
</feature>
<dbReference type="Gene3D" id="3.30.559.30">
    <property type="entry name" value="Nonribosomal peptide synthetase, condensation domain"/>
    <property type="match status" value="1"/>
</dbReference>
<organism evidence="6 7">
    <name type="scientific">Dactylosporangium vinaceum</name>
    <dbReference type="NCBI Taxonomy" id="53362"/>
    <lineage>
        <taxon>Bacteria</taxon>
        <taxon>Bacillati</taxon>
        <taxon>Actinomycetota</taxon>
        <taxon>Actinomycetes</taxon>
        <taxon>Micromonosporales</taxon>
        <taxon>Micromonosporaceae</taxon>
        <taxon>Dactylosporangium</taxon>
    </lineage>
</organism>
<feature type="transmembrane region" description="Helical" evidence="4">
    <location>
        <begin position="1659"/>
        <end position="1679"/>
    </location>
</feature>
<feature type="transmembrane region" description="Helical" evidence="4">
    <location>
        <begin position="1419"/>
        <end position="1439"/>
    </location>
</feature>
<dbReference type="Pfam" id="PF00501">
    <property type="entry name" value="AMP-binding"/>
    <property type="match status" value="1"/>
</dbReference>
<dbReference type="Gene3D" id="3.40.50.1820">
    <property type="entry name" value="alpha/beta hydrolase"/>
    <property type="match status" value="1"/>
</dbReference>
<dbReference type="CDD" id="cd06173">
    <property type="entry name" value="MFS_MefA_like"/>
    <property type="match status" value="1"/>
</dbReference>
<feature type="transmembrane region" description="Helical" evidence="4">
    <location>
        <begin position="1602"/>
        <end position="1618"/>
    </location>
</feature>
<dbReference type="InterPro" id="IPR006162">
    <property type="entry name" value="Ppantetheine_attach_site"/>
</dbReference>
<dbReference type="Gene3D" id="3.30.559.10">
    <property type="entry name" value="Chloramphenicol acetyltransferase-like domain"/>
    <property type="match status" value="1"/>
</dbReference>
<feature type="transmembrane region" description="Helical" evidence="4">
    <location>
        <begin position="1624"/>
        <end position="1647"/>
    </location>
</feature>
<keyword evidence="3" id="KW-0597">Phosphoprotein</keyword>
<dbReference type="InterPro" id="IPR042099">
    <property type="entry name" value="ANL_N_sf"/>
</dbReference>
<feature type="transmembrane region" description="Helical" evidence="4">
    <location>
        <begin position="1534"/>
        <end position="1557"/>
    </location>
</feature>
<dbReference type="Pfam" id="PF13193">
    <property type="entry name" value="AMP-binding_C"/>
    <property type="match status" value="1"/>
</dbReference>
<dbReference type="InterPro" id="IPR045851">
    <property type="entry name" value="AMP-bd_C_sf"/>
</dbReference>
<dbReference type="EMBL" id="JBHMCA010000025">
    <property type="protein sequence ID" value="MFB9444226.1"/>
    <property type="molecule type" value="Genomic_DNA"/>
</dbReference>
<dbReference type="PANTHER" id="PTHR45527">
    <property type="entry name" value="NONRIBOSOMAL PEPTIDE SYNTHETASE"/>
    <property type="match status" value="1"/>
</dbReference>
<accession>A0ABV5M5U5</accession>
<keyword evidence="2" id="KW-0596">Phosphopantetheine</keyword>
<evidence type="ECO:0000313" key="7">
    <source>
        <dbReference type="Proteomes" id="UP001589608"/>
    </source>
</evidence>
<dbReference type="InterPro" id="IPR025110">
    <property type="entry name" value="AMP-bd_C"/>
</dbReference>
<dbReference type="InterPro" id="IPR000873">
    <property type="entry name" value="AMP-dep_synth/lig_dom"/>
</dbReference>
<dbReference type="InterPro" id="IPR029058">
    <property type="entry name" value="AB_hydrolase_fold"/>
</dbReference>
<feature type="transmembrane region" description="Helical" evidence="4">
    <location>
        <begin position="1363"/>
        <end position="1385"/>
    </location>
</feature>
<name>A0ABV5M5U5_9ACTN</name>
<dbReference type="SUPFAM" id="SSF103473">
    <property type="entry name" value="MFS general substrate transporter"/>
    <property type="match status" value="1"/>
</dbReference>
<dbReference type="PROSITE" id="PS50075">
    <property type="entry name" value="CARRIER"/>
    <property type="match status" value="1"/>
</dbReference>
<feature type="transmembrane region" description="Helical" evidence="4">
    <location>
        <begin position="1569"/>
        <end position="1590"/>
    </location>
</feature>
<dbReference type="InterPro" id="IPR001242">
    <property type="entry name" value="Condensation_dom"/>
</dbReference>
<comment type="cofactor">
    <cofactor evidence="1">
        <name>pantetheine 4'-phosphate</name>
        <dbReference type="ChEBI" id="CHEBI:47942"/>
    </cofactor>
</comment>
<dbReference type="PROSITE" id="PS00455">
    <property type="entry name" value="AMP_BINDING"/>
    <property type="match status" value="1"/>
</dbReference>
<dbReference type="NCBIfam" id="TIGR01733">
    <property type="entry name" value="AA-adenyl-dom"/>
    <property type="match status" value="1"/>
</dbReference>
<dbReference type="Gene3D" id="3.30.300.30">
    <property type="match status" value="1"/>
</dbReference>
<evidence type="ECO:0000256" key="4">
    <source>
        <dbReference type="SAM" id="Phobius"/>
    </source>
</evidence>
<evidence type="ECO:0000313" key="6">
    <source>
        <dbReference type="EMBL" id="MFB9444226.1"/>
    </source>
</evidence>
<dbReference type="InterPro" id="IPR011701">
    <property type="entry name" value="MFS"/>
</dbReference>
<reference evidence="6 7" key="1">
    <citation type="submission" date="2024-09" db="EMBL/GenBank/DDBJ databases">
        <authorList>
            <person name="Sun Q."/>
            <person name="Mori K."/>
        </authorList>
    </citation>
    <scope>NUCLEOTIDE SEQUENCE [LARGE SCALE GENOMIC DNA]</scope>
    <source>
        <strain evidence="6 7">JCM 3307</strain>
    </source>
</reference>
<feature type="transmembrane region" description="Helical" evidence="4">
    <location>
        <begin position="1494"/>
        <end position="1513"/>
    </location>
</feature>
<dbReference type="SMART" id="SM00823">
    <property type="entry name" value="PKS_PP"/>
    <property type="match status" value="1"/>
</dbReference>
<evidence type="ECO:0000256" key="2">
    <source>
        <dbReference type="ARBA" id="ARBA00022450"/>
    </source>
</evidence>
<dbReference type="InterPro" id="IPR009081">
    <property type="entry name" value="PP-bd_ACP"/>
</dbReference>
<dbReference type="InterPro" id="IPR020806">
    <property type="entry name" value="PKS_PP-bd"/>
</dbReference>
<dbReference type="SUPFAM" id="SSF53474">
    <property type="entry name" value="alpha/beta-Hydrolases"/>
    <property type="match status" value="1"/>
</dbReference>
<dbReference type="Pfam" id="PF00668">
    <property type="entry name" value="Condensation"/>
    <property type="match status" value="1"/>
</dbReference>
<gene>
    <name evidence="6" type="ORF">ACFFTR_14185</name>
</gene>
<sequence>MSTDTGLSAARAELLRRRLQARRAERGAPAIATREDAVHPPLSFAQERLWFMDQLVPDTAAYTVPIAVRLRGDLDADRLQAALTAVAARHETLRTRFVADADGRPQATVVDAPAVALERYAESGETAVRAIVAEFGARPFDLTTGALLRAALVRVGDDEHVLAVILHHIASDGWSIDVFLKDLLHAYTGRDQPPLPVRYGDYAAWQRTRYSGERLARDLTFWQKQLAGVPPLDLPTDRPRPPEPSFRGAGHVMEYGEELSRAVAALGRRFGATPYMTLLAAFQTLLFRYADQDDFALGSTVAGRTLPELESVVGLFANVLALRADLSGEPTFAELVGRVRERVLDAFDHQETPFDRLVTHLRMPRDVSRSPVFQATFTMLNYHRGGGLPDSGLGVEPFPIDARQTRFDLELYLFDPDVAGLSGFFTYNTDLFTAATIARMAGHLERILHAVAADPSVAVSRIPLLDAGERDGVLAAACGPTVDLAPSTLHARLEERARRTPDAPAVVFEGRALSYRELDARATALAAGLRAQGAGPGRIVGVRLERGLELAVALLAVLKSGAAYLPLDPDNPPDRIAFMVQDAAPVAVLSTVDLSGPVPTVDLAPLGSPNDVAYVIYTSGSTGKPKGVPTTHRAIHNRLDWMQRTYDLGAHDAVLHKTPIGFDVSVWELFWPLLSGARLVMARPGGHRDAAYLHDLIAAERITTVHFVPSMLAVFLAERGSPASLRRVIASGEALPVDLARTALQRLGCPVYNLYGPTEAAVDVSWWECTPENLDGLARVPIGRPIQNIELHVLDAAGAPVPVGVPGELHIGGVGVAAGYLNRPELTAERFRNGRYATGDIARRNPDGTLDYLGRRDDQVKLRGMRIEPGEIAAALRARPGIRDAAVIVREDRPGDQRLVAYVVGEPDGDLRTALKQVLPDAMVPAAYVPLDALPVTANGKLDRRALPAPAVEARAQFTAPATASEVAIAGVWAAVLGVARVGADDDFFDLGGHSLLATQVVAKLRHVLPAPVSVMDVFKHPTVRGLAALVDTPAEARGPKRLLHELTRPIPRGSRQLTLVCLPYGGGSAIVYQPLADALPAGHALYALAIPGNDVGLEEQGAAFDDLVAATVAEIQERIDGPIAVYGHCGVGGALAVAVGCALEAAGREIETLFIGAIFPFARPKGRFAQLLSRFEQLRSDKAYSNWLTSVGIDLRDLGPDQVRAMVRGMRRDSVAAEEYFTDLWRRGPARLKAPIVSIVGERDDETMYYQERFREWHFLSERTALYVLDEAGHYFLKWRAAELAAILTARLPHETKVEHGTATWRLQDVSSTAVRPAGPDPSMRRFLAVAASQLVSMTGTAMTEFAVPVWIFMQTGSLFRLALFSTIALVPGLLVLPVAGALVDRHSRRAVMLAGDGAALALQAVFLALIVTDRLQIWHIYPLLSGLSIALTFQRLAYSSAVPQLVPKRYLGHANGMVQVGAGVAQFLVPVAAVGVMAAIGLDGILALDVCSYAVAVLVLALVRFPGLMGYRRKEPMGQEVRSGFRYAMGTPGFRAMLLFFAVVNLFLGPSLVLIQPRVLSFAGLHAASQVAVAGGAGVVAGGLIMAFWGGPARRRMRGVLLSALAFAPFAALAGVHRSVWLIAAGVFGMFVALTVMNAIYTTIIQVKVPPRAHGRVFAVNTVFAWGTLPIGFLLIGPGVSAAIGLGPTYLTFGAAIALIAGVSLWYRPLARFDAEVPDTEPEDLIGLVELRNRPVA</sequence>
<dbReference type="SUPFAM" id="SSF56801">
    <property type="entry name" value="Acetyl-CoA synthetase-like"/>
    <property type="match status" value="1"/>
</dbReference>
<keyword evidence="4" id="KW-0472">Membrane</keyword>
<evidence type="ECO:0000256" key="1">
    <source>
        <dbReference type="ARBA" id="ARBA00001957"/>
    </source>
</evidence>
<dbReference type="SUPFAM" id="SSF52777">
    <property type="entry name" value="CoA-dependent acyltransferases"/>
    <property type="match status" value="2"/>
</dbReference>
<evidence type="ECO:0000259" key="5">
    <source>
        <dbReference type="PROSITE" id="PS50075"/>
    </source>
</evidence>
<keyword evidence="4" id="KW-1133">Transmembrane helix</keyword>
<dbReference type="InterPro" id="IPR010071">
    <property type="entry name" value="AA_adenyl_dom"/>
</dbReference>
<dbReference type="InterPro" id="IPR036259">
    <property type="entry name" value="MFS_trans_sf"/>
</dbReference>
<dbReference type="Pfam" id="PF00550">
    <property type="entry name" value="PP-binding"/>
    <property type="match status" value="1"/>
</dbReference>
<comment type="caution">
    <text evidence="6">The sequence shown here is derived from an EMBL/GenBank/DDBJ whole genome shotgun (WGS) entry which is preliminary data.</text>
</comment>
<dbReference type="InterPro" id="IPR023213">
    <property type="entry name" value="CAT-like_dom_sf"/>
</dbReference>
<dbReference type="Gene3D" id="1.10.1200.10">
    <property type="entry name" value="ACP-like"/>
    <property type="match status" value="1"/>
</dbReference>
<dbReference type="CDD" id="cd17646">
    <property type="entry name" value="A_NRPS_AB3403-like"/>
    <property type="match status" value="1"/>
</dbReference>
<feature type="transmembrane region" description="Helical" evidence="4">
    <location>
        <begin position="1691"/>
        <end position="1709"/>
    </location>
</feature>
<dbReference type="InterPro" id="IPR001031">
    <property type="entry name" value="Thioesterase"/>
</dbReference>
<evidence type="ECO:0000256" key="3">
    <source>
        <dbReference type="ARBA" id="ARBA00022553"/>
    </source>
</evidence>
<keyword evidence="4" id="KW-0812">Transmembrane</keyword>
<keyword evidence="7" id="KW-1185">Reference proteome</keyword>
<proteinExistence type="predicted"/>
<feature type="domain" description="Carrier" evidence="5">
    <location>
        <begin position="960"/>
        <end position="1035"/>
    </location>
</feature>
<feature type="transmembrane region" description="Helical" evidence="4">
    <location>
        <begin position="1392"/>
        <end position="1413"/>
    </location>
</feature>
<dbReference type="InterPro" id="IPR036736">
    <property type="entry name" value="ACP-like_sf"/>
</dbReference>
<dbReference type="InterPro" id="IPR020845">
    <property type="entry name" value="AMP-binding_CS"/>
</dbReference>
<dbReference type="Gene3D" id="3.40.50.12780">
    <property type="entry name" value="N-terminal domain of ligase-like"/>
    <property type="match status" value="1"/>
</dbReference>
<dbReference type="CDD" id="cd19531">
    <property type="entry name" value="LCL_NRPS-like"/>
    <property type="match status" value="1"/>
</dbReference>